<keyword evidence="2" id="KW-1185">Reference proteome</keyword>
<proteinExistence type="predicted"/>
<sequence length="234" mass="26026">MCGFYNAYKLFNEMPTKDIYMISITVQSDRSTISNSSYLKQPFSPPDPSLKILKIKVENEQDDGDELDINKETSEFGVILKLVGNIGERPPDLTMVIFTGSSPLSSIPIYKPTLLTGMLFTTNPVVTGSINEVNTLWDYVCKLGKINPTLILLSPSSSSSPPIQAHINNTQSTSSLSLVPLIIKKTMILAIVTTHHRLQHHHCWRSGFRYCKSGVVVVDRTNIVCLILRSELIS</sequence>
<evidence type="ECO:0000313" key="1">
    <source>
        <dbReference type="EMBL" id="KAK1424379.1"/>
    </source>
</evidence>
<reference evidence="1" key="1">
    <citation type="journal article" date="2023" name="bioRxiv">
        <title>Improved chromosome-level genome assembly for marigold (Tagetes erecta).</title>
        <authorList>
            <person name="Jiang F."/>
            <person name="Yuan L."/>
            <person name="Wang S."/>
            <person name="Wang H."/>
            <person name="Xu D."/>
            <person name="Wang A."/>
            <person name="Fan W."/>
        </authorList>
    </citation>
    <scope>NUCLEOTIDE SEQUENCE</scope>
    <source>
        <strain evidence="1">WSJ</strain>
        <tissue evidence="1">Leaf</tissue>
    </source>
</reference>
<gene>
    <name evidence="1" type="ORF">QVD17_19708</name>
</gene>
<name>A0AAD8KJW7_TARER</name>
<dbReference type="EMBL" id="JAUHHV010000005">
    <property type="protein sequence ID" value="KAK1424379.1"/>
    <property type="molecule type" value="Genomic_DNA"/>
</dbReference>
<protein>
    <submittedName>
        <fullName evidence="1">Uncharacterized protein</fullName>
    </submittedName>
</protein>
<accession>A0AAD8KJW7</accession>
<comment type="caution">
    <text evidence="1">The sequence shown here is derived from an EMBL/GenBank/DDBJ whole genome shotgun (WGS) entry which is preliminary data.</text>
</comment>
<evidence type="ECO:0000313" key="2">
    <source>
        <dbReference type="Proteomes" id="UP001229421"/>
    </source>
</evidence>
<dbReference type="AlphaFoldDB" id="A0AAD8KJW7"/>
<organism evidence="1 2">
    <name type="scientific">Tagetes erecta</name>
    <name type="common">African marigold</name>
    <dbReference type="NCBI Taxonomy" id="13708"/>
    <lineage>
        <taxon>Eukaryota</taxon>
        <taxon>Viridiplantae</taxon>
        <taxon>Streptophyta</taxon>
        <taxon>Embryophyta</taxon>
        <taxon>Tracheophyta</taxon>
        <taxon>Spermatophyta</taxon>
        <taxon>Magnoliopsida</taxon>
        <taxon>eudicotyledons</taxon>
        <taxon>Gunneridae</taxon>
        <taxon>Pentapetalae</taxon>
        <taxon>asterids</taxon>
        <taxon>campanulids</taxon>
        <taxon>Asterales</taxon>
        <taxon>Asteraceae</taxon>
        <taxon>Asteroideae</taxon>
        <taxon>Heliantheae alliance</taxon>
        <taxon>Tageteae</taxon>
        <taxon>Tagetes</taxon>
    </lineage>
</organism>
<dbReference type="Proteomes" id="UP001229421">
    <property type="component" value="Unassembled WGS sequence"/>
</dbReference>